<dbReference type="EMBL" id="HBUF01594056">
    <property type="protein sequence ID" value="CAG6774215.1"/>
    <property type="molecule type" value="Transcribed_RNA"/>
</dbReference>
<evidence type="ECO:0000313" key="2">
    <source>
        <dbReference type="EMBL" id="CAG6774215.1"/>
    </source>
</evidence>
<organism evidence="2">
    <name type="scientific">Cacopsylla melanoneura</name>
    <dbReference type="NCBI Taxonomy" id="428564"/>
    <lineage>
        <taxon>Eukaryota</taxon>
        <taxon>Metazoa</taxon>
        <taxon>Ecdysozoa</taxon>
        <taxon>Arthropoda</taxon>
        <taxon>Hexapoda</taxon>
        <taxon>Insecta</taxon>
        <taxon>Pterygota</taxon>
        <taxon>Neoptera</taxon>
        <taxon>Paraneoptera</taxon>
        <taxon>Hemiptera</taxon>
        <taxon>Sternorrhyncha</taxon>
        <taxon>Psylloidea</taxon>
        <taxon>Psyllidae</taxon>
        <taxon>Psyllinae</taxon>
        <taxon>Cacopsylla</taxon>
    </lineage>
</organism>
<name>A0A8D9AXB7_9HEMI</name>
<accession>A0A8D9AXB7</accession>
<feature type="coiled-coil region" evidence="1">
    <location>
        <begin position="497"/>
        <end position="578"/>
    </location>
</feature>
<dbReference type="PANTHER" id="PTHR22028">
    <property type="entry name" value="SFI1 SPINDLE BODY DOMAIN-CONTAINING PROTEIN-RELATED"/>
    <property type="match status" value="1"/>
</dbReference>
<protein>
    <submittedName>
        <fullName evidence="2">Coiled-coil domain-containing protein 191</fullName>
    </submittedName>
</protein>
<feature type="coiled-coil region" evidence="1">
    <location>
        <begin position="424"/>
        <end position="451"/>
    </location>
</feature>
<dbReference type="PANTHER" id="PTHR22028:SF5">
    <property type="entry name" value="COILED-COIL DOMAIN-CONTAINING PROTEIN 191"/>
    <property type="match status" value="1"/>
</dbReference>
<keyword evidence="1" id="KW-0175">Coiled coil</keyword>
<reference evidence="2" key="1">
    <citation type="submission" date="2021-05" db="EMBL/GenBank/DDBJ databases">
        <authorList>
            <person name="Alioto T."/>
            <person name="Alioto T."/>
            <person name="Gomez Garrido J."/>
        </authorList>
    </citation>
    <scope>NUCLEOTIDE SEQUENCE</scope>
</reference>
<sequence>MDISVAGSSRKTNKAFLDYFKTDFDLEGKGKSICNQLDDERKKYFEVKTKHRTDMLNREEKIMPVTNVITHVRKPPYMMNAQSDTIGIMVEGNMLPCRRDKEKTEIKQQGHLLEQSRPNDHLARKCNPNVNNDKTCKCCGIELIAEEKSGKEESHDKKRKLLACNRADLQSFIHTHKYPLDKDDFSRKMKCKDNKKHCQAVTKPKPNNAETSEETMVGLLKEREMFAKDDQEDLNLNLIHGRGHESELIICTAEPNAYYNSYNNQTYEYDQQCFEQLRDEIEFHAISEEKWKEEAKNILIKMGNNIKIVNNIDKRKNEIRSARLAGWSFAKWKYFTEQNKTLRQKLEKIQSLRELALVRRYFYKWKGKSDIRRGEKKKRAEQIDLFLDVLRSKQLEMQKENLEKSSIGKAIRANGRGNEFKNRLDTQNNIIKTQKQKLVEAEEEIKTMKLKQILQQSKISRNIIEENVKETVQQCHPKLRVVAQQIMRIERDKKTSNDKAKQLVESMEQRAQERRLKWQQIQERKKEKAEEQVKLLQEQEAKRTLEEEERKKRKIMELKEKRRQQKENEIKRENERRRLNSLTVIADNFHKKLLKRRAFRAFGENLRASLMKMELAEKFYIYQLKRKCFYTWKFYTEEITTEKEHLTAHFYNYILKRRVLDCFKELYNTRVLNLQVAIDFRDLKIQEKYFLKWKAFFRWRQRIVRSQMKEAEQYYYRKLSLKCFLRWRKLPEIAFNEREKDKRLREWRDKVKEVLPDFVPFEME</sequence>
<proteinExistence type="predicted"/>
<dbReference type="InterPro" id="IPR052270">
    <property type="entry name" value="CACF_protein"/>
</dbReference>
<dbReference type="AlphaFoldDB" id="A0A8D9AXB7"/>
<evidence type="ECO:0000256" key="1">
    <source>
        <dbReference type="SAM" id="Coils"/>
    </source>
</evidence>